<protein>
    <submittedName>
        <fullName evidence="2">Uncharacterized protein</fullName>
    </submittedName>
</protein>
<dbReference type="Proteomes" id="UP001460270">
    <property type="component" value="Unassembled WGS sequence"/>
</dbReference>
<dbReference type="PANTHER" id="PTHR47236">
    <property type="entry name" value="GENE, 32742-RELATED-RELATED"/>
    <property type="match status" value="1"/>
</dbReference>
<accession>A0AAW0MTT7</accession>
<gene>
    <name evidence="2" type="ORF">WMY93_028726</name>
</gene>
<keyword evidence="1" id="KW-0812">Transmembrane</keyword>
<keyword evidence="1" id="KW-0472">Membrane</keyword>
<dbReference type="SMART" id="SM01411">
    <property type="entry name" value="Ephrin_rec_like"/>
    <property type="match status" value="7"/>
</dbReference>
<feature type="transmembrane region" description="Helical" evidence="1">
    <location>
        <begin position="845"/>
        <end position="870"/>
    </location>
</feature>
<keyword evidence="1" id="KW-1133">Transmembrane helix</keyword>
<dbReference type="Gene3D" id="2.10.50.10">
    <property type="entry name" value="Tumor Necrosis Factor Receptor, subunit A, domain 2"/>
    <property type="match status" value="3"/>
</dbReference>
<name>A0AAW0MTT7_9GOBI</name>
<dbReference type="PANTHER" id="PTHR47236:SF4">
    <property type="entry name" value="GENE 9195-RELATED"/>
    <property type="match status" value="1"/>
</dbReference>
<dbReference type="InterPro" id="IPR009030">
    <property type="entry name" value="Growth_fac_rcpt_cys_sf"/>
</dbReference>
<dbReference type="EMBL" id="JBBPFD010000021">
    <property type="protein sequence ID" value="KAK7882552.1"/>
    <property type="molecule type" value="Genomic_DNA"/>
</dbReference>
<reference evidence="3" key="1">
    <citation type="submission" date="2024-04" db="EMBL/GenBank/DDBJ databases">
        <title>Salinicola lusitanus LLJ914,a marine bacterium isolated from the Okinawa Trough.</title>
        <authorList>
            <person name="Li J."/>
        </authorList>
    </citation>
    <scope>NUCLEOTIDE SEQUENCE [LARGE SCALE GENOMIC DNA]</scope>
</reference>
<evidence type="ECO:0000313" key="2">
    <source>
        <dbReference type="EMBL" id="KAK7882552.1"/>
    </source>
</evidence>
<organism evidence="2 3">
    <name type="scientific">Mugilogobius chulae</name>
    <name type="common">yellowstripe goby</name>
    <dbReference type="NCBI Taxonomy" id="88201"/>
    <lineage>
        <taxon>Eukaryota</taxon>
        <taxon>Metazoa</taxon>
        <taxon>Chordata</taxon>
        <taxon>Craniata</taxon>
        <taxon>Vertebrata</taxon>
        <taxon>Euteleostomi</taxon>
        <taxon>Actinopterygii</taxon>
        <taxon>Neopterygii</taxon>
        <taxon>Teleostei</taxon>
        <taxon>Neoteleostei</taxon>
        <taxon>Acanthomorphata</taxon>
        <taxon>Gobiaria</taxon>
        <taxon>Gobiiformes</taxon>
        <taxon>Gobioidei</taxon>
        <taxon>Gobiidae</taxon>
        <taxon>Gobionellinae</taxon>
        <taxon>Mugilogobius</taxon>
    </lineage>
</organism>
<proteinExistence type="predicted"/>
<dbReference type="AlphaFoldDB" id="A0AAW0MTT7"/>
<evidence type="ECO:0000256" key="1">
    <source>
        <dbReference type="SAM" id="Phobius"/>
    </source>
</evidence>
<sequence length="938" mass="99158">MVICVLQAIIVLKAVKSPLHVHQSGAESEADCETCSPGYYCPPGHRLMLTTSVLQGGSVHRDPHLDISQSSCVQLVIHAHLVVPPPPSVTLVIFSLHQDSPYVTFALQVLTVWKGPWYHPLVHWELSTHQWGGGSGSAKPCPSGTFLSEVGALSSSECHLCPPGKYCLGPGAPQPNGLCFPGFFCVGGSETPTPIANASLFECFHQVVNLYSNLDDTFQMNNQTFSNFSSPARDDSWIEVEPEPEAVLDNIGTHRAPCVRRPHYACTSYKGDICPEGFFCPLGMSYPLLCPAGFYCNQTGLEAPAGPCVPGFFCPKGSIDTYSTPCPQGHFCPVATSIPLPCPAGTVKDLQGGATVEACRPCPPGHYCHSRGQTGPSGLCAEGYYCPGGQTSPMPQQHVCSVGHFCKKGSFIESPCAPGSYQFRHGQGSCEVCPPGFYCQAPGTYGNMSGFTEEKECLLCDPGKYCKGAGRTDPSGPCAEGFVCNKGASEPSPADGLTGKPCPPGFFCSVGTSAPQPCPKGTYSNKGGLVDVSQCKSCIPGFYCSEPGLSIVSGPCLPGFYCLEGSSTATPISGISGDVCPQGHYCLEGSSVPIACPPGSYQNHTGGVSKDDCKPCPYGQFQDLSGQKDCNPCPPGFHCQAISLSPSRGNSNGVSTPEPCPAGYTCPRESPDSQPVPCSKGTYSQNMGLTILGQFCGSDGLVEPSGPCDSGYLCVIGATVPNPMDNKTGSLCPPGYFCKQGLRAGECMAGYFCDWGSSKSDEALCPAGFFCPRVHQHLYHVLLEPSALSLVMHTKKIAPPVYLDTTVKVKEQCSQIYVLLDTTALQDLHWGQSFHVPLALCRKCLGLPVMIIAWHALLILLVCVTLDTSVHLDQSAPTLVNPRPILLKTTFALQVISAPLALAILVLALQALSLCLMESEELTDVIPAPLGCSVTGLH</sequence>
<comment type="caution">
    <text evidence="2">The sequence shown here is derived from an EMBL/GenBank/DDBJ whole genome shotgun (WGS) entry which is preliminary data.</text>
</comment>
<keyword evidence="3" id="KW-1185">Reference proteome</keyword>
<evidence type="ECO:0000313" key="3">
    <source>
        <dbReference type="Proteomes" id="UP001460270"/>
    </source>
</evidence>
<feature type="transmembrane region" description="Helical" evidence="1">
    <location>
        <begin position="891"/>
        <end position="912"/>
    </location>
</feature>
<dbReference type="SUPFAM" id="SSF57184">
    <property type="entry name" value="Growth factor receptor domain"/>
    <property type="match status" value="3"/>
</dbReference>